<dbReference type="AlphaFoldDB" id="A0A6C0K363"/>
<proteinExistence type="predicted"/>
<name>A0A6C0K363_9ZZZZ</name>
<sequence>MYHRQRQNRRVISPRRGPVPVVPIIRQVQKSDSLPHHPIIFLIISSSDVPQYAKFRECATRYYSMFSSFVNYFFLECDPHLDTEVKVVDNHYLYVRGHDSIIPGIFDKTLHGLRYIDSNYSYDLLIRTNLSTFWDLHRVLEWKENVPRKFPYAGGFLIFNDFISGTGIILSPEAVGVLLLPSFMATKGRINIHDDVLITRILQSAHIPLQPVKGYHMQYLIDGDINATSNMEKNEPILYYRIRNNDNRDVDVHHFRFLMNSVYGLENSDS</sequence>
<protein>
    <recommendedName>
        <fullName evidence="2">Hexosyltransferase</fullName>
    </recommendedName>
</protein>
<reference evidence="1" key="1">
    <citation type="journal article" date="2020" name="Nature">
        <title>Giant virus diversity and host interactions through global metagenomics.</title>
        <authorList>
            <person name="Schulz F."/>
            <person name="Roux S."/>
            <person name="Paez-Espino D."/>
            <person name="Jungbluth S."/>
            <person name="Walsh D.A."/>
            <person name="Denef V.J."/>
            <person name="McMahon K.D."/>
            <person name="Konstantinidis K.T."/>
            <person name="Eloe-Fadrosh E.A."/>
            <person name="Kyrpides N.C."/>
            <person name="Woyke T."/>
        </authorList>
    </citation>
    <scope>NUCLEOTIDE SEQUENCE</scope>
    <source>
        <strain evidence="1">GVMAG-S-1101169-75</strain>
    </source>
</reference>
<evidence type="ECO:0008006" key="2">
    <source>
        <dbReference type="Google" id="ProtNLM"/>
    </source>
</evidence>
<accession>A0A6C0K363</accession>
<dbReference type="EMBL" id="MN740794">
    <property type="protein sequence ID" value="QHU11993.1"/>
    <property type="molecule type" value="Genomic_DNA"/>
</dbReference>
<evidence type="ECO:0000313" key="1">
    <source>
        <dbReference type="EMBL" id="QHU11993.1"/>
    </source>
</evidence>
<organism evidence="1">
    <name type="scientific">viral metagenome</name>
    <dbReference type="NCBI Taxonomy" id="1070528"/>
    <lineage>
        <taxon>unclassified sequences</taxon>
        <taxon>metagenomes</taxon>
        <taxon>organismal metagenomes</taxon>
    </lineage>
</organism>